<dbReference type="Pfam" id="PF20150">
    <property type="entry name" value="2EXR"/>
    <property type="match status" value="1"/>
</dbReference>
<dbReference type="AlphaFoldDB" id="A0A6G1KGS9"/>
<proteinExistence type="predicted"/>
<dbReference type="EMBL" id="MU005766">
    <property type="protein sequence ID" value="KAF2712038.1"/>
    <property type="molecule type" value="Genomic_DNA"/>
</dbReference>
<evidence type="ECO:0000259" key="2">
    <source>
        <dbReference type="Pfam" id="PF20150"/>
    </source>
</evidence>
<dbReference type="PANTHER" id="PTHR35910">
    <property type="entry name" value="2EXR DOMAIN-CONTAINING PROTEIN"/>
    <property type="match status" value="1"/>
</dbReference>
<feature type="region of interest" description="Disordered" evidence="1">
    <location>
        <begin position="31"/>
        <end position="81"/>
    </location>
</feature>
<protein>
    <recommendedName>
        <fullName evidence="2">2EXR domain-containing protein</fullName>
    </recommendedName>
</protein>
<dbReference type="Proteomes" id="UP000799428">
    <property type="component" value="Unassembled WGS sequence"/>
</dbReference>
<accession>A0A6G1KGS9</accession>
<evidence type="ECO:0000313" key="4">
    <source>
        <dbReference type="Proteomes" id="UP000799428"/>
    </source>
</evidence>
<feature type="compositionally biased region" description="Polar residues" evidence="1">
    <location>
        <begin position="53"/>
        <end position="81"/>
    </location>
</feature>
<organism evidence="3 4">
    <name type="scientific">Pleomassaria siparia CBS 279.74</name>
    <dbReference type="NCBI Taxonomy" id="1314801"/>
    <lineage>
        <taxon>Eukaryota</taxon>
        <taxon>Fungi</taxon>
        <taxon>Dikarya</taxon>
        <taxon>Ascomycota</taxon>
        <taxon>Pezizomycotina</taxon>
        <taxon>Dothideomycetes</taxon>
        <taxon>Pleosporomycetidae</taxon>
        <taxon>Pleosporales</taxon>
        <taxon>Pleomassariaceae</taxon>
        <taxon>Pleomassaria</taxon>
    </lineage>
</organism>
<feature type="domain" description="2EXR" evidence="2">
    <location>
        <begin position="88"/>
        <end position="187"/>
    </location>
</feature>
<gene>
    <name evidence="3" type="ORF">K504DRAFT_464134</name>
</gene>
<name>A0A6G1KGS9_9PLEO</name>
<dbReference type="InterPro" id="IPR045518">
    <property type="entry name" value="2EXR"/>
</dbReference>
<evidence type="ECO:0000313" key="3">
    <source>
        <dbReference type="EMBL" id="KAF2712038.1"/>
    </source>
</evidence>
<reference evidence="3" key="1">
    <citation type="journal article" date="2020" name="Stud. Mycol.">
        <title>101 Dothideomycetes genomes: a test case for predicting lifestyles and emergence of pathogens.</title>
        <authorList>
            <person name="Haridas S."/>
            <person name="Albert R."/>
            <person name="Binder M."/>
            <person name="Bloem J."/>
            <person name="Labutti K."/>
            <person name="Salamov A."/>
            <person name="Andreopoulos B."/>
            <person name="Baker S."/>
            <person name="Barry K."/>
            <person name="Bills G."/>
            <person name="Bluhm B."/>
            <person name="Cannon C."/>
            <person name="Castanera R."/>
            <person name="Culley D."/>
            <person name="Daum C."/>
            <person name="Ezra D."/>
            <person name="Gonzalez J."/>
            <person name="Henrissat B."/>
            <person name="Kuo A."/>
            <person name="Liang C."/>
            <person name="Lipzen A."/>
            <person name="Lutzoni F."/>
            <person name="Magnuson J."/>
            <person name="Mondo S."/>
            <person name="Nolan M."/>
            <person name="Ohm R."/>
            <person name="Pangilinan J."/>
            <person name="Park H.-J."/>
            <person name="Ramirez L."/>
            <person name="Alfaro M."/>
            <person name="Sun H."/>
            <person name="Tritt A."/>
            <person name="Yoshinaga Y."/>
            <person name="Zwiers L.-H."/>
            <person name="Turgeon B."/>
            <person name="Goodwin S."/>
            <person name="Spatafora J."/>
            <person name="Crous P."/>
            <person name="Grigoriev I."/>
        </authorList>
    </citation>
    <scope>NUCLEOTIDE SEQUENCE</scope>
    <source>
        <strain evidence="3">CBS 279.74</strain>
    </source>
</reference>
<evidence type="ECO:0000256" key="1">
    <source>
        <dbReference type="SAM" id="MobiDB-lite"/>
    </source>
</evidence>
<keyword evidence="4" id="KW-1185">Reference proteome</keyword>
<dbReference type="OrthoDB" id="3473305at2759"/>
<feature type="compositionally biased region" description="Low complexity" evidence="1">
    <location>
        <begin position="31"/>
        <end position="49"/>
    </location>
</feature>
<sequence length="312" mass="34697">MPTMPKSGARIVIPAIFAHLSTSIKTKCTTQTSATSATVSTSTTATTNAQLPEISNNDDITPSSNEIATTAQPPKLSDGNTTPTFQSFHLFPFLPLELRLQIWEEALLERTILAVVPNRAANKRIGTDRPPFITTNIGPPFAMTYIGVAPYMPGQSCKEARRVLERLYEKPIRGPYNEGTYWVHPDVTIVYLGDAVGAREILNSVRPEDVARFKHVGVSYHHLFSLEKTCERLAVLCPGLKSLAVQRDERNGLIRQGLKRETAIWFANMLRDARKGDGNVKGDLGYWSLIDYFDDLRARNGVGFLEMGWKAF</sequence>
<dbReference type="PANTHER" id="PTHR35910:SF1">
    <property type="entry name" value="2EXR DOMAIN-CONTAINING PROTEIN"/>
    <property type="match status" value="1"/>
</dbReference>